<dbReference type="PRINTS" id="PR01272">
    <property type="entry name" value="ACUCPROTEIN"/>
</dbReference>
<evidence type="ECO:0000313" key="7">
    <source>
        <dbReference type="EMBL" id="RBP69669.1"/>
    </source>
</evidence>
<dbReference type="InterPro" id="IPR000286">
    <property type="entry name" value="HDACs"/>
</dbReference>
<organism evidence="7 8">
    <name type="scientific">Brevibacterium celere</name>
    <dbReference type="NCBI Taxonomy" id="225845"/>
    <lineage>
        <taxon>Bacteria</taxon>
        <taxon>Bacillati</taxon>
        <taxon>Actinomycetota</taxon>
        <taxon>Actinomycetes</taxon>
        <taxon>Micrococcales</taxon>
        <taxon>Brevibacteriaceae</taxon>
        <taxon>Brevibacterium</taxon>
    </lineage>
</organism>
<dbReference type="InterPro" id="IPR023801">
    <property type="entry name" value="His_deacetylse_dom"/>
</dbReference>
<dbReference type="EMBL" id="QNSB01000011">
    <property type="protein sequence ID" value="RBP69669.1"/>
    <property type="molecule type" value="Genomic_DNA"/>
</dbReference>
<dbReference type="InterPro" id="IPR037138">
    <property type="entry name" value="His_deacetylse_dom_sf"/>
</dbReference>
<gene>
    <name evidence="7" type="ORF">DFO65_11129</name>
</gene>
<name>A0A366IG13_9MICO</name>
<dbReference type="PANTHER" id="PTHR10625">
    <property type="entry name" value="HISTONE DEACETYLASE HDAC1-RELATED"/>
    <property type="match status" value="1"/>
</dbReference>
<feature type="domain" description="Histone deacetylase" evidence="6">
    <location>
        <begin position="60"/>
        <end position="359"/>
    </location>
</feature>
<dbReference type="PANTHER" id="PTHR10625:SF10">
    <property type="entry name" value="HISTONE DEACETYLASE HDAC1"/>
    <property type="match status" value="1"/>
</dbReference>
<keyword evidence="4" id="KW-0006">Acetoin catabolism</keyword>
<dbReference type="UniPathway" id="UPA00040"/>
<comment type="caution">
    <text evidence="7">The sequence shown here is derived from an EMBL/GenBank/DDBJ whole genome shotgun (WGS) entry which is preliminary data.</text>
</comment>
<dbReference type="GO" id="GO:0040029">
    <property type="term" value="P:epigenetic regulation of gene expression"/>
    <property type="evidence" value="ECO:0007669"/>
    <property type="project" value="TreeGrafter"/>
</dbReference>
<reference evidence="7 8" key="1">
    <citation type="submission" date="2018-06" db="EMBL/GenBank/DDBJ databases">
        <title>Freshwater and sediment microbial communities from various areas in North America, analyzing microbe dynamics in response to fracking.</title>
        <authorList>
            <person name="Lamendella R."/>
        </authorList>
    </citation>
    <scope>NUCLEOTIDE SEQUENCE [LARGE SCALE GENOMIC DNA]</scope>
    <source>
        <strain evidence="7 8">3b_TX</strain>
    </source>
</reference>
<dbReference type="InterPro" id="IPR023696">
    <property type="entry name" value="Ureohydrolase_dom_sf"/>
</dbReference>
<comment type="pathway">
    <text evidence="1">Ketone degradation; acetoin degradation.</text>
</comment>
<dbReference type="SUPFAM" id="SSF52768">
    <property type="entry name" value="Arginase/deacetylase"/>
    <property type="match status" value="1"/>
</dbReference>
<protein>
    <recommendedName>
        <fullName evidence="3">Acetoin utilization protein AcuC</fullName>
    </recommendedName>
</protein>
<dbReference type="PRINTS" id="PR01270">
    <property type="entry name" value="HDASUPER"/>
</dbReference>
<dbReference type="InterPro" id="IPR003085">
    <property type="entry name" value="AcuC"/>
</dbReference>
<evidence type="ECO:0000256" key="3">
    <source>
        <dbReference type="ARBA" id="ARBA00020218"/>
    </source>
</evidence>
<evidence type="ECO:0000256" key="4">
    <source>
        <dbReference type="ARBA" id="ARBA00022627"/>
    </source>
</evidence>
<evidence type="ECO:0000259" key="6">
    <source>
        <dbReference type="Pfam" id="PF00850"/>
    </source>
</evidence>
<comment type="similarity">
    <text evidence="2">Belongs to the histone deacetylase family.</text>
</comment>
<keyword evidence="8" id="KW-1185">Reference proteome</keyword>
<feature type="compositionally biased region" description="Low complexity" evidence="5">
    <location>
        <begin position="9"/>
        <end position="20"/>
    </location>
</feature>
<accession>A0A366IG13</accession>
<sequence length="435" mass="47094">MAVSRIPIRAQSASAAGSRAENVTRHTGRRSTYSMGRMAESEVYVVWDDAVTGYDFGPAHPMHPLRLELSARLAMDFGLFDLDRVHVHPVGEIDEEALARVHEPDYIAAVRQAGTAEGLSREDAERYGIGTEDVPGFANMHTASAMLFQGSVDAARAIIGGDYAHAVNFSGGMHHAMPGSASGFCVYNDIAGAIDEFLEAGCERIAYIDLDAHHGDGPEKIYWDDPRVLTISMHESGKYLFPGSGFPADIGGLRAAASAANIALPPRIVDADWLRAFDATIPALVREFAPQVIVSQHGCDGHRMDPLTHMRLSVDGMRIATSWVRDLAAEHCGGRWLAVGGGGYAILDVVPRVWTNLIAIAADADIDPASRIPGRWAHYAQTTTGREAPLSMTDGFDGYFAAWSGGFDPESELDRAVMATRKNLFPFYGLDPYFD</sequence>
<dbReference type="Proteomes" id="UP000253509">
    <property type="component" value="Unassembled WGS sequence"/>
</dbReference>
<dbReference type="Gene3D" id="3.40.800.20">
    <property type="entry name" value="Histone deacetylase domain"/>
    <property type="match status" value="1"/>
</dbReference>
<evidence type="ECO:0000256" key="1">
    <source>
        <dbReference type="ARBA" id="ARBA00005101"/>
    </source>
</evidence>
<dbReference type="Pfam" id="PF00850">
    <property type="entry name" value="Hist_deacetyl"/>
    <property type="match status" value="1"/>
</dbReference>
<dbReference type="GO" id="GO:0004407">
    <property type="term" value="F:histone deacetylase activity"/>
    <property type="evidence" value="ECO:0007669"/>
    <property type="project" value="TreeGrafter"/>
</dbReference>
<dbReference type="CDD" id="cd09994">
    <property type="entry name" value="HDAC_AcuC_like"/>
    <property type="match status" value="1"/>
</dbReference>
<evidence type="ECO:0000313" key="8">
    <source>
        <dbReference type="Proteomes" id="UP000253509"/>
    </source>
</evidence>
<evidence type="ECO:0000256" key="5">
    <source>
        <dbReference type="SAM" id="MobiDB-lite"/>
    </source>
</evidence>
<dbReference type="GO" id="GO:0045150">
    <property type="term" value="P:acetoin catabolic process"/>
    <property type="evidence" value="ECO:0007669"/>
    <property type="project" value="UniProtKB-UniPathway"/>
</dbReference>
<dbReference type="AlphaFoldDB" id="A0A366IG13"/>
<evidence type="ECO:0000256" key="2">
    <source>
        <dbReference type="ARBA" id="ARBA00005947"/>
    </source>
</evidence>
<feature type="region of interest" description="Disordered" evidence="5">
    <location>
        <begin position="1"/>
        <end position="30"/>
    </location>
</feature>
<proteinExistence type="inferred from homology"/>